<feature type="region of interest" description="Disordered" evidence="5">
    <location>
        <begin position="194"/>
        <end position="267"/>
    </location>
</feature>
<dbReference type="Proteomes" id="UP000322899">
    <property type="component" value="Unassembled WGS sequence"/>
</dbReference>
<dbReference type="SUPFAM" id="SSF103481">
    <property type="entry name" value="Multidrug resistance efflux transporter EmrE"/>
    <property type="match status" value="2"/>
</dbReference>
<evidence type="ECO:0000256" key="2">
    <source>
        <dbReference type="ARBA" id="ARBA00022692"/>
    </source>
</evidence>
<evidence type="ECO:0000256" key="6">
    <source>
        <dbReference type="SAM" id="Phobius"/>
    </source>
</evidence>
<feature type="transmembrane region" description="Helical" evidence="6">
    <location>
        <begin position="413"/>
        <end position="433"/>
    </location>
</feature>
<name>A0A5A8EKN8_CAFRO</name>
<comment type="caution">
    <text evidence="8">The sequence shown here is derived from an EMBL/GenBank/DDBJ whole genome shotgun (WGS) entry which is preliminary data.</text>
</comment>
<dbReference type="InterPro" id="IPR037185">
    <property type="entry name" value="EmrE-like"/>
</dbReference>
<feature type="domain" description="Sugar phosphate transporter" evidence="7">
    <location>
        <begin position="321"/>
        <end position="390"/>
    </location>
</feature>
<feature type="transmembrane region" description="Helical" evidence="6">
    <location>
        <begin position="276"/>
        <end position="296"/>
    </location>
</feature>
<keyword evidence="4 6" id="KW-0472">Membrane</keyword>
<evidence type="ECO:0000256" key="1">
    <source>
        <dbReference type="ARBA" id="ARBA00004141"/>
    </source>
</evidence>
<dbReference type="InterPro" id="IPR050186">
    <property type="entry name" value="TPT_transporter"/>
</dbReference>
<dbReference type="EMBL" id="VLTO01000001">
    <property type="protein sequence ID" value="KAA0178199.1"/>
    <property type="molecule type" value="Genomic_DNA"/>
</dbReference>
<dbReference type="PANTHER" id="PTHR11132">
    <property type="entry name" value="SOLUTE CARRIER FAMILY 35"/>
    <property type="match status" value="1"/>
</dbReference>
<evidence type="ECO:0000313" key="8">
    <source>
        <dbReference type="EMBL" id="KAA0178199.1"/>
    </source>
</evidence>
<protein>
    <recommendedName>
        <fullName evidence="7">Sugar phosphate transporter domain-containing protein</fullName>
    </recommendedName>
</protein>
<accession>A0A5A8EKN8</accession>
<dbReference type="GO" id="GO:0016020">
    <property type="term" value="C:membrane"/>
    <property type="evidence" value="ECO:0007669"/>
    <property type="project" value="UniProtKB-SubCell"/>
</dbReference>
<feature type="transmembrane region" description="Helical" evidence="6">
    <location>
        <begin position="123"/>
        <end position="143"/>
    </location>
</feature>
<gene>
    <name evidence="8" type="ORF">FNF27_00053</name>
</gene>
<keyword evidence="3 6" id="KW-1133">Transmembrane helix</keyword>
<feature type="transmembrane region" description="Helical" evidence="6">
    <location>
        <begin position="74"/>
        <end position="103"/>
    </location>
</feature>
<feature type="domain" description="Sugar phosphate transporter" evidence="7">
    <location>
        <begin position="8"/>
        <end position="186"/>
    </location>
</feature>
<evidence type="ECO:0000256" key="3">
    <source>
        <dbReference type="ARBA" id="ARBA00022989"/>
    </source>
</evidence>
<evidence type="ECO:0000313" key="9">
    <source>
        <dbReference type="Proteomes" id="UP000322899"/>
    </source>
</evidence>
<proteinExistence type="predicted"/>
<dbReference type="Pfam" id="PF03151">
    <property type="entry name" value="TPT"/>
    <property type="match status" value="2"/>
</dbReference>
<reference evidence="8 9" key="1">
    <citation type="submission" date="2019-07" db="EMBL/GenBank/DDBJ databases">
        <title>Genomes of Cafeteria roenbergensis.</title>
        <authorList>
            <person name="Fischer M.G."/>
            <person name="Hackl T."/>
            <person name="Roman M."/>
        </authorList>
    </citation>
    <scope>NUCLEOTIDE SEQUENCE [LARGE SCALE GENOMIC DNA]</scope>
    <source>
        <strain evidence="8 9">E4-10P</strain>
    </source>
</reference>
<evidence type="ECO:0000256" key="4">
    <source>
        <dbReference type="ARBA" id="ARBA00023136"/>
    </source>
</evidence>
<dbReference type="AlphaFoldDB" id="A0A5A8EKN8"/>
<evidence type="ECO:0000256" key="5">
    <source>
        <dbReference type="SAM" id="MobiDB-lite"/>
    </source>
</evidence>
<comment type="subcellular location">
    <subcellularLocation>
        <location evidence="1">Membrane</location>
        <topology evidence="1">Multi-pass membrane protein</topology>
    </subcellularLocation>
</comment>
<evidence type="ECO:0000259" key="7">
    <source>
        <dbReference type="Pfam" id="PF03151"/>
    </source>
</evidence>
<keyword evidence="2 6" id="KW-0812">Transmembrane</keyword>
<organism evidence="8 9">
    <name type="scientific">Cafeteria roenbergensis</name>
    <name type="common">Marine flagellate</name>
    <dbReference type="NCBI Taxonomy" id="33653"/>
    <lineage>
        <taxon>Eukaryota</taxon>
        <taxon>Sar</taxon>
        <taxon>Stramenopiles</taxon>
        <taxon>Bigyra</taxon>
        <taxon>Opalozoa</taxon>
        <taxon>Bicosoecida</taxon>
        <taxon>Cafeteriaceae</taxon>
        <taxon>Cafeteria</taxon>
    </lineage>
</organism>
<dbReference type="InterPro" id="IPR004853">
    <property type="entry name" value="Sugar_P_trans_dom"/>
</dbReference>
<feature type="transmembrane region" description="Helical" evidence="6">
    <location>
        <begin position="374"/>
        <end position="393"/>
    </location>
</feature>
<sequence length="460" mass="45729">MALKGPALAILVVVWYALSSGYSLYAKIGLREDPEVSDAVLTLMQLVLGAAASGLALGQGAWGIVELASRSPSILLIAAAYTAGAALTSASMALGSVAIAYVIKSTEPLGSVALSRLLLGQRFSAWTLATMLPLCLGLVLACYSPAPATAESAPEAGGGRSTQQLAGALLALAANMGMSVRNVTTKLRQVLRESGGRLTAAGRSKSASGSDVDTLGAAAPPLPNPRAQTKPGHLPAASALHCDDSAESGGAPAANGASPAPASRLASPPLAPESPVAVFGAVSLCGSVLALLLVLADPSGRSQSHLAALPGRLAAGSPADVSLVYSAACHAGYTLCSFVALGTLEPATHAVVTALKQLSVIVAAALLLGSPMTALQVLGAAMAVGGVALYGVVRSRDPLRAELRPWHPAAQVLTSRSLTLLAAAAAVVLVAVARPYPPAAASAPLTEPLPLTGPLGGHPE</sequence>
<dbReference type="OrthoDB" id="6418713at2759"/>
<feature type="compositionally biased region" description="Low complexity" evidence="5">
    <location>
        <begin position="247"/>
        <end position="267"/>
    </location>
</feature>
<feature type="transmembrane region" description="Helical" evidence="6">
    <location>
        <begin position="39"/>
        <end position="62"/>
    </location>
</feature>